<comment type="caution">
    <text evidence="6">The sequence shown here is derived from an EMBL/GenBank/DDBJ whole genome shotgun (WGS) entry which is preliminary data.</text>
</comment>
<evidence type="ECO:0000313" key="7">
    <source>
        <dbReference type="Proteomes" id="UP000295645"/>
    </source>
</evidence>
<feature type="chain" id="PRO_5020602276" description="Secretin/TonB short N-terminal domain-containing protein" evidence="4">
    <location>
        <begin position="24"/>
        <end position="244"/>
    </location>
</feature>
<accession>A0A4R3YLU2</accession>
<evidence type="ECO:0000313" key="6">
    <source>
        <dbReference type="EMBL" id="TCV91783.1"/>
    </source>
</evidence>
<dbReference type="SMART" id="SM00965">
    <property type="entry name" value="STN"/>
    <property type="match status" value="1"/>
</dbReference>
<dbReference type="GO" id="GO:0019867">
    <property type="term" value="C:outer membrane"/>
    <property type="evidence" value="ECO:0007669"/>
    <property type="project" value="InterPro"/>
</dbReference>
<evidence type="ECO:0000256" key="4">
    <source>
        <dbReference type="SAM" id="SignalP"/>
    </source>
</evidence>
<evidence type="ECO:0000256" key="2">
    <source>
        <dbReference type="ARBA" id="ARBA00023136"/>
    </source>
</evidence>
<sequence>MAVARSAVAWIGAIAFASSLCMGAEIQHLPEENTAGHRHDEQVVFDIAPQPLVMALRAYSETTGIAVLVDDAQTVGRNSPGVTGRFDVTAALRRLLEGTGLTPSYASNDAFTLVPDPKSSGPASAETAQVATGTVDIGAAYAARLQASIEAALCRTERTRPGRFRLALQLWIDASGRVRRTELLNSAGSDDLDGRIVAIMNGLDVGVPPAELPEPLTILLLPRAPDAPYDCRRATQGTNHGADA</sequence>
<dbReference type="AlphaFoldDB" id="A0A4R3YLU2"/>
<keyword evidence="7" id="KW-1185">Reference proteome</keyword>
<dbReference type="SUPFAM" id="SSF74653">
    <property type="entry name" value="TolA/TonB C-terminal domain"/>
    <property type="match status" value="1"/>
</dbReference>
<name>A0A4R3YLU2_9GAMM</name>
<keyword evidence="2" id="KW-0472">Membrane</keyword>
<gene>
    <name evidence="6" type="ORF">EC912_10913</name>
</gene>
<dbReference type="Pfam" id="PF07660">
    <property type="entry name" value="STN"/>
    <property type="match status" value="1"/>
</dbReference>
<organism evidence="6 7">
    <name type="scientific">Luteibacter rhizovicinus</name>
    <dbReference type="NCBI Taxonomy" id="242606"/>
    <lineage>
        <taxon>Bacteria</taxon>
        <taxon>Pseudomonadati</taxon>
        <taxon>Pseudomonadota</taxon>
        <taxon>Gammaproteobacteria</taxon>
        <taxon>Lysobacterales</taxon>
        <taxon>Rhodanobacteraceae</taxon>
        <taxon>Luteibacter</taxon>
    </lineage>
</organism>
<dbReference type="Gene3D" id="3.55.50.30">
    <property type="match status" value="1"/>
</dbReference>
<protein>
    <recommendedName>
        <fullName evidence="5">Secretin/TonB short N-terminal domain-containing protein</fullName>
    </recommendedName>
</protein>
<dbReference type="InterPro" id="IPR011662">
    <property type="entry name" value="Secretin/TonB_short_N"/>
</dbReference>
<feature type="signal peptide" evidence="4">
    <location>
        <begin position="1"/>
        <end position="23"/>
    </location>
</feature>
<proteinExistence type="predicted"/>
<evidence type="ECO:0000256" key="1">
    <source>
        <dbReference type="ARBA" id="ARBA00022448"/>
    </source>
</evidence>
<dbReference type="EMBL" id="SMCS01000009">
    <property type="protein sequence ID" value="TCV91783.1"/>
    <property type="molecule type" value="Genomic_DNA"/>
</dbReference>
<keyword evidence="4" id="KW-0732">Signal</keyword>
<keyword evidence="1" id="KW-0813">Transport</keyword>
<evidence type="ECO:0000259" key="5">
    <source>
        <dbReference type="SMART" id="SM00965"/>
    </source>
</evidence>
<feature type="domain" description="Secretin/TonB short N-terminal" evidence="5">
    <location>
        <begin position="65"/>
        <end position="116"/>
    </location>
</feature>
<reference evidence="6 7" key="1">
    <citation type="submission" date="2019-03" db="EMBL/GenBank/DDBJ databases">
        <title>Above-ground endophytic microbial communities from plants in different locations in the United States.</title>
        <authorList>
            <person name="Frank C."/>
        </authorList>
    </citation>
    <scope>NUCLEOTIDE SEQUENCE [LARGE SCALE GENOMIC DNA]</scope>
    <source>
        <strain evidence="6 7">LP_13_YM</strain>
    </source>
</reference>
<keyword evidence="3" id="KW-0998">Cell outer membrane</keyword>
<dbReference type="Proteomes" id="UP000295645">
    <property type="component" value="Unassembled WGS sequence"/>
</dbReference>
<evidence type="ECO:0000256" key="3">
    <source>
        <dbReference type="ARBA" id="ARBA00023237"/>
    </source>
</evidence>